<comment type="caution">
    <text evidence="1">The sequence shown here is derived from an EMBL/GenBank/DDBJ whole genome shotgun (WGS) entry which is preliminary data.</text>
</comment>
<evidence type="ECO:0000313" key="1">
    <source>
        <dbReference type="EMBL" id="OKH40391.1"/>
    </source>
</evidence>
<dbReference type="InterPro" id="IPR041492">
    <property type="entry name" value="HAD_2"/>
</dbReference>
<dbReference type="InterPro" id="IPR023198">
    <property type="entry name" value="PGP-like_dom2"/>
</dbReference>
<dbReference type="GO" id="GO:0006281">
    <property type="term" value="P:DNA repair"/>
    <property type="evidence" value="ECO:0007669"/>
    <property type="project" value="TreeGrafter"/>
</dbReference>
<dbReference type="RefSeq" id="WP_073591771.1">
    <property type="nucleotide sequence ID" value="NZ_MRCE01000002.1"/>
</dbReference>
<dbReference type="InterPro" id="IPR023214">
    <property type="entry name" value="HAD_sf"/>
</dbReference>
<protein>
    <submittedName>
        <fullName evidence="1">Carotenoid oxygenase</fullName>
    </submittedName>
</protein>
<proteinExistence type="predicted"/>
<dbReference type="NCBIfam" id="TIGR01549">
    <property type="entry name" value="HAD-SF-IA-v1"/>
    <property type="match status" value="1"/>
</dbReference>
<dbReference type="STRING" id="454136.NIES2119_01845"/>
<dbReference type="AlphaFoldDB" id="A0A1U7ISA4"/>
<dbReference type="PANTHER" id="PTHR43434">
    <property type="entry name" value="PHOSPHOGLYCOLATE PHOSPHATASE"/>
    <property type="match status" value="1"/>
</dbReference>
<dbReference type="SFLD" id="SFLDS00003">
    <property type="entry name" value="Haloacid_Dehalogenase"/>
    <property type="match status" value="1"/>
</dbReference>
<sequence>MTIKVIIFDFDGTVADTFDVLLTISNNLASEFGYAPTSPEEISQIKNLTTREIIRRSGVPVYKIPFLLRKVISELNSKIHVLYPVEGMKAALFELKRQGNKLGIITSNDRENVQIFLQNNGLLELFAFIYGGTRIFGKSRVINSFLHQANLCPEEVIYVGDETRDIEAAKKSKIRIIAVSWGFNSQKILKQQKPDFLIEHPHQLVEVIKLLQNPPI</sequence>
<accession>A0A1U7ISA4</accession>
<dbReference type="GO" id="GO:0008967">
    <property type="term" value="F:phosphoglycolate phosphatase activity"/>
    <property type="evidence" value="ECO:0007669"/>
    <property type="project" value="TreeGrafter"/>
</dbReference>
<dbReference type="Gene3D" id="3.40.50.1000">
    <property type="entry name" value="HAD superfamily/HAD-like"/>
    <property type="match status" value="1"/>
</dbReference>
<dbReference type="InterPro" id="IPR036412">
    <property type="entry name" value="HAD-like_sf"/>
</dbReference>
<gene>
    <name evidence="1" type="ORF">NIES2119_01845</name>
</gene>
<evidence type="ECO:0000313" key="2">
    <source>
        <dbReference type="Proteomes" id="UP000185860"/>
    </source>
</evidence>
<dbReference type="PANTHER" id="PTHR43434:SF13">
    <property type="entry name" value="PHOSPHOGLYCOLATE PHOSPHATASE"/>
    <property type="match status" value="1"/>
</dbReference>
<dbReference type="SUPFAM" id="SSF56784">
    <property type="entry name" value="HAD-like"/>
    <property type="match status" value="1"/>
</dbReference>
<dbReference type="Pfam" id="PF13419">
    <property type="entry name" value="HAD_2"/>
    <property type="match status" value="1"/>
</dbReference>
<dbReference type="InterPro" id="IPR050155">
    <property type="entry name" value="HAD-like_hydrolase_sf"/>
</dbReference>
<dbReference type="SFLD" id="SFLDG01129">
    <property type="entry name" value="C1.5:_HAD__Beta-PGM__Phosphata"/>
    <property type="match status" value="1"/>
</dbReference>
<name>A0A1U7ISA4_9CYAN</name>
<dbReference type="Proteomes" id="UP000185860">
    <property type="component" value="Unassembled WGS sequence"/>
</dbReference>
<dbReference type="EMBL" id="MRCE01000002">
    <property type="protein sequence ID" value="OKH40391.1"/>
    <property type="molecule type" value="Genomic_DNA"/>
</dbReference>
<reference evidence="1 2" key="1">
    <citation type="submission" date="2016-11" db="EMBL/GenBank/DDBJ databases">
        <title>Draft Genome Sequences of Nine Cyanobacterial Strains from Diverse Habitats.</title>
        <authorList>
            <person name="Zhu T."/>
            <person name="Hou S."/>
            <person name="Lu X."/>
            <person name="Hess W.R."/>
        </authorList>
    </citation>
    <scope>NUCLEOTIDE SEQUENCE [LARGE SCALE GENOMIC DNA]</scope>
    <source>
        <strain evidence="1 2">IAM M-71</strain>
    </source>
</reference>
<dbReference type="Gene3D" id="1.10.150.240">
    <property type="entry name" value="Putative phosphatase, domain 2"/>
    <property type="match status" value="1"/>
</dbReference>
<dbReference type="OrthoDB" id="9807630at2"/>
<organism evidence="1 2">
    <name type="scientific">[Phormidium ambiguum] IAM M-71</name>
    <dbReference type="NCBI Taxonomy" id="454136"/>
    <lineage>
        <taxon>Bacteria</taxon>
        <taxon>Bacillati</taxon>
        <taxon>Cyanobacteriota</taxon>
        <taxon>Cyanophyceae</taxon>
        <taxon>Oscillatoriophycideae</taxon>
        <taxon>Aerosakkonematales</taxon>
        <taxon>Aerosakkonemataceae</taxon>
        <taxon>Floridanema</taxon>
    </lineage>
</organism>
<dbReference type="InterPro" id="IPR006439">
    <property type="entry name" value="HAD-SF_hydro_IA"/>
</dbReference>
<dbReference type="GO" id="GO:0005829">
    <property type="term" value="C:cytosol"/>
    <property type="evidence" value="ECO:0007669"/>
    <property type="project" value="TreeGrafter"/>
</dbReference>